<dbReference type="OrthoDB" id="1467832at2"/>
<accession>A0A1M6FCF4</accession>
<proteinExistence type="predicted"/>
<feature type="transmembrane region" description="Helical" evidence="1">
    <location>
        <begin position="50"/>
        <end position="68"/>
    </location>
</feature>
<protein>
    <submittedName>
        <fullName evidence="2">Uncharacterized protein</fullName>
    </submittedName>
</protein>
<dbReference type="AlphaFoldDB" id="A0A1M6FCF4"/>
<keyword evidence="3" id="KW-1185">Reference proteome</keyword>
<keyword evidence="1" id="KW-0472">Membrane</keyword>
<organism evidence="2 3">
    <name type="scientific">Mesonia phycicola</name>
    <dbReference type="NCBI Taxonomy" id="579105"/>
    <lineage>
        <taxon>Bacteria</taxon>
        <taxon>Pseudomonadati</taxon>
        <taxon>Bacteroidota</taxon>
        <taxon>Flavobacteriia</taxon>
        <taxon>Flavobacteriales</taxon>
        <taxon>Flavobacteriaceae</taxon>
        <taxon>Mesonia</taxon>
    </lineage>
</organism>
<name>A0A1M6FCF4_9FLAO</name>
<dbReference type="PROSITE" id="PS51257">
    <property type="entry name" value="PROKAR_LIPOPROTEIN"/>
    <property type="match status" value="1"/>
</dbReference>
<feature type="transmembrane region" description="Helical" evidence="1">
    <location>
        <begin position="74"/>
        <end position="93"/>
    </location>
</feature>
<dbReference type="RefSeq" id="WP_073151207.1">
    <property type="nucleotide sequence ID" value="NZ_FQYY01000006.1"/>
</dbReference>
<evidence type="ECO:0000256" key="1">
    <source>
        <dbReference type="SAM" id="Phobius"/>
    </source>
</evidence>
<dbReference type="STRING" id="579105.SAMN04488096_10664"/>
<evidence type="ECO:0000313" key="3">
    <source>
        <dbReference type="Proteomes" id="UP000184225"/>
    </source>
</evidence>
<keyword evidence="1" id="KW-1133">Transmembrane helix</keyword>
<keyword evidence="1" id="KW-0812">Transmembrane</keyword>
<reference evidence="2 3" key="1">
    <citation type="submission" date="2016-11" db="EMBL/GenBank/DDBJ databases">
        <authorList>
            <person name="Jaros S."/>
            <person name="Januszkiewicz K."/>
            <person name="Wedrychowicz H."/>
        </authorList>
    </citation>
    <scope>NUCLEOTIDE SEQUENCE [LARGE SCALE GENOMIC DNA]</scope>
    <source>
        <strain evidence="2 3">DSM 21425</strain>
    </source>
</reference>
<gene>
    <name evidence="2" type="ORF">SAMN04488096_10664</name>
</gene>
<dbReference type="Proteomes" id="UP000184225">
    <property type="component" value="Unassembled WGS sequence"/>
</dbReference>
<dbReference type="EMBL" id="FQYY01000006">
    <property type="protein sequence ID" value="SHI95352.1"/>
    <property type="molecule type" value="Genomic_DNA"/>
</dbReference>
<evidence type="ECO:0000313" key="2">
    <source>
        <dbReference type="EMBL" id="SHI95352.1"/>
    </source>
</evidence>
<feature type="transmembrane region" description="Helical" evidence="1">
    <location>
        <begin position="15"/>
        <end position="38"/>
    </location>
</feature>
<sequence>MSVYQKYYGEFKEMYYGSAAIGIIASSCLGAIAAMFILMTGHGFLQMIQLFAVVMISMGYNTAVLSNLPSKQVFNSLVASISVNLLFILYHGLMMLL</sequence>